<feature type="compositionally biased region" description="Basic residues" evidence="1">
    <location>
        <begin position="61"/>
        <end position="79"/>
    </location>
</feature>
<sequence>MGSSVSRQAPPPTEPEPEPEPTSPQQTEDSANITSPKEATPAQSQPPPKGKQRRSSLPPKTKIKPSPKSKTAKAVKKRKQENELPELAIQPDVEMTDGATEAKTPKKWTRTPSKKKAVVVSAPVTVKREEQQPMKADRAVSVAEPKTSPLSTKRPRTKYVKPHRKEKSLPESPPVRASDGHIQPATPLLRKRSTRSLAKKFSKEADAKAPASPVPAAVSPLVSATPSQPIGTVRVQQVDAGIAINHAPPITPISDPYNPTIRPVRRTPKKTSTVVLPPALAPPQFVAQHVVPSEPQLPPLPHPTAGPPFPAATAHISPLISTLPTTDQISVSPNKRRRALFENPVPKVPPTPEDQPYFVTRNPVPVVAGHSSLNVNGQSILSDPPPAIIVNGANIPEGHGYEYNFTCRCGHRFATKGNINRHLKTLRYDEEHMKYVHPESEVFVHIFPRVRLKKSEYESIKAKKQAEVEATAVLAAMRKDRIEESVTVQQVSEESEPRPTNKRKYAEFVSDMASPAGTKRKKSRVVVGNMNV</sequence>
<evidence type="ECO:0000256" key="1">
    <source>
        <dbReference type="SAM" id="MobiDB-lite"/>
    </source>
</evidence>
<accession>A0A1E3Q1Q7</accession>
<evidence type="ECO:0000313" key="2">
    <source>
        <dbReference type="EMBL" id="ODQ71596.1"/>
    </source>
</evidence>
<dbReference type="OrthoDB" id="10559838at2759"/>
<name>A0A1E3Q1Q7_LIPST</name>
<protein>
    <submittedName>
        <fullName evidence="2">Uncharacterized protein</fullName>
    </submittedName>
</protein>
<proteinExistence type="predicted"/>
<keyword evidence="3" id="KW-1185">Reference proteome</keyword>
<reference evidence="2 3" key="1">
    <citation type="journal article" date="2016" name="Proc. Natl. Acad. Sci. U.S.A.">
        <title>Comparative genomics of biotechnologically important yeasts.</title>
        <authorList>
            <person name="Riley R."/>
            <person name="Haridas S."/>
            <person name="Wolfe K.H."/>
            <person name="Lopes M.R."/>
            <person name="Hittinger C.T."/>
            <person name="Goeker M."/>
            <person name="Salamov A.A."/>
            <person name="Wisecaver J.H."/>
            <person name="Long T.M."/>
            <person name="Calvey C.H."/>
            <person name="Aerts A.L."/>
            <person name="Barry K.W."/>
            <person name="Choi C."/>
            <person name="Clum A."/>
            <person name="Coughlan A.Y."/>
            <person name="Deshpande S."/>
            <person name="Douglass A.P."/>
            <person name="Hanson S.J."/>
            <person name="Klenk H.-P."/>
            <person name="LaButti K.M."/>
            <person name="Lapidus A."/>
            <person name="Lindquist E.A."/>
            <person name="Lipzen A.M."/>
            <person name="Meier-Kolthoff J.P."/>
            <person name="Ohm R.A."/>
            <person name="Otillar R.P."/>
            <person name="Pangilinan J.L."/>
            <person name="Peng Y."/>
            <person name="Rokas A."/>
            <person name="Rosa C.A."/>
            <person name="Scheuner C."/>
            <person name="Sibirny A.A."/>
            <person name="Slot J.C."/>
            <person name="Stielow J.B."/>
            <person name="Sun H."/>
            <person name="Kurtzman C.P."/>
            <person name="Blackwell M."/>
            <person name="Grigoriev I.V."/>
            <person name="Jeffries T.W."/>
        </authorList>
    </citation>
    <scope>NUCLEOTIDE SEQUENCE [LARGE SCALE GENOMIC DNA]</scope>
    <source>
        <strain evidence="2 3">NRRL Y-11557</strain>
    </source>
</reference>
<feature type="compositionally biased region" description="Polar residues" evidence="1">
    <location>
        <begin position="29"/>
        <end position="43"/>
    </location>
</feature>
<evidence type="ECO:0000313" key="3">
    <source>
        <dbReference type="Proteomes" id="UP000094385"/>
    </source>
</evidence>
<feature type="compositionally biased region" description="Basic residues" evidence="1">
    <location>
        <begin position="105"/>
        <end position="117"/>
    </location>
</feature>
<gene>
    <name evidence="2" type="ORF">LIPSTDRAFT_73306</name>
</gene>
<feature type="compositionally biased region" description="Basic residues" evidence="1">
    <location>
        <begin position="153"/>
        <end position="166"/>
    </location>
</feature>
<organism evidence="2 3">
    <name type="scientific">Lipomyces starkeyi NRRL Y-11557</name>
    <dbReference type="NCBI Taxonomy" id="675824"/>
    <lineage>
        <taxon>Eukaryota</taxon>
        <taxon>Fungi</taxon>
        <taxon>Dikarya</taxon>
        <taxon>Ascomycota</taxon>
        <taxon>Saccharomycotina</taxon>
        <taxon>Lipomycetes</taxon>
        <taxon>Lipomycetales</taxon>
        <taxon>Lipomycetaceae</taxon>
        <taxon>Lipomyces</taxon>
    </lineage>
</organism>
<feature type="region of interest" description="Disordered" evidence="1">
    <location>
        <begin position="485"/>
        <end position="532"/>
    </location>
</feature>
<feature type="compositionally biased region" description="Low complexity" evidence="1">
    <location>
        <begin position="208"/>
        <end position="221"/>
    </location>
</feature>
<feature type="region of interest" description="Disordered" evidence="1">
    <location>
        <begin position="1"/>
        <end position="221"/>
    </location>
</feature>
<dbReference type="AlphaFoldDB" id="A0A1E3Q1Q7"/>
<dbReference type="Proteomes" id="UP000094385">
    <property type="component" value="Unassembled WGS sequence"/>
</dbReference>
<feature type="compositionally biased region" description="Basic and acidic residues" evidence="1">
    <location>
        <begin position="126"/>
        <end position="138"/>
    </location>
</feature>
<dbReference type="STRING" id="675824.A0A1E3Q1Q7"/>
<dbReference type="EMBL" id="KV454297">
    <property type="protein sequence ID" value="ODQ71596.1"/>
    <property type="molecule type" value="Genomic_DNA"/>
</dbReference>
<feature type="compositionally biased region" description="Basic residues" evidence="1">
    <location>
        <begin position="189"/>
        <end position="200"/>
    </location>
</feature>